<comment type="similarity">
    <text evidence="1 6 7">Belongs to the peptidase S8 family.</text>
</comment>
<feature type="active site" description="Charge relay system" evidence="6">
    <location>
        <position position="76"/>
    </location>
</feature>
<feature type="active site" description="Charge relay system" evidence="6">
    <location>
        <position position="40"/>
    </location>
</feature>
<dbReference type="PROSITE" id="PS51892">
    <property type="entry name" value="SUBTILASE"/>
    <property type="match status" value="1"/>
</dbReference>
<keyword evidence="2 6" id="KW-0645">Protease</keyword>
<dbReference type="PRINTS" id="PR00723">
    <property type="entry name" value="SUBTILISIN"/>
</dbReference>
<evidence type="ECO:0000256" key="5">
    <source>
        <dbReference type="ARBA" id="ARBA00022825"/>
    </source>
</evidence>
<dbReference type="GO" id="GO:0006508">
    <property type="term" value="P:proteolysis"/>
    <property type="evidence" value="ECO:0007669"/>
    <property type="project" value="UniProtKB-KW"/>
</dbReference>
<feature type="active site" description="Charge relay system" evidence="6">
    <location>
        <position position="259"/>
    </location>
</feature>
<dbReference type="InterPro" id="IPR023828">
    <property type="entry name" value="Peptidase_S8_Ser-AS"/>
</dbReference>
<feature type="domain" description="Peptidase S8/S53" evidence="8">
    <location>
        <begin position="31"/>
        <end position="307"/>
    </location>
</feature>
<keyword evidence="5 6" id="KW-0720">Serine protease</keyword>
<dbReference type="EC" id="3.4.21.-" evidence="9"/>
<dbReference type="AlphaFoldDB" id="A0A1C7D759"/>
<dbReference type="Pfam" id="PF00082">
    <property type="entry name" value="Peptidase_S8"/>
    <property type="match status" value="1"/>
</dbReference>
<dbReference type="GO" id="GO:0004252">
    <property type="term" value="F:serine-type endopeptidase activity"/>
    <property type="evidence" value="ECO:0007669"/>
    <property type="project" value="UniProtKB-UniRule"/>
</dbReference>
<dbReference type="EMBL" id="CP016545">
    <property type="protein sequence ID" value="ANU07288.1"/>
    <property type="molecule type" value="Genomic_DNA"/>
</dbReference>
<dbReference type="PROSITE" id="PS00136">
    <property type="entry name" value="SUBTILASE_ASP"/>
    <property type="match status" value="1"/>
</dbReference>
<evidence type="ECO:0000256" key="6">
    <source>
        <dbReference type="PROSITE-ProRule" id="PRU01240"/>
    </source>
</evidence>
<proteinExistence type="inferred from homology"/>
<evidence type="ECO:0000256" key="1">
    <source>
        <dbReference type="ARBA" id="ARBA00011073"/>
    </source>
</evidence>
<dbReference type="Proteomes" id="UP000092698">
    <property type="component" value="Chromosome"/>
</dbReference>
<dbReference type="KEGG" id="anh:A6F65_00978"/>
<gene>
    <name evidence="9" type="primary">epr</name>
    <name evidence="9" type="ORF">A6F65_00978</name>
</gene>
<dbReference type="PANTHER" id="PTHR43806">
    <property type="entry name" value="PEPTIDASE S8"/>
    <property type="match status" value="1"/>
</dbReference>
<sequence>MPSAFNTAEFRRSDGPLQHNAATAWNLGWTGAGVTIAVVDTGIDIDSPEFAGRIHPASRDVFDDRDTRGFNAADDHGTNVSLVAAGGRTGSGVVGIAYEATIMALRADFPGSCGADNPADPSTQCSFFNSSIAEAVDHAVANGAKVINLSLGGGRADSILREAVQRAVAAGVVVVVASGNDGEAEPDAFAGSLDAFGRDGVIVVGSVDADGTMSSFSNRAGTFPANYIAARGGRICCTYEDGQIFVDAQGFAYVFSGTSFAAPQVAGAAALLAQAFPNLTGVQIIEILLSSAFDAGEAGTDAVYGRGILDIAKAFAPQGTTSIAGGDRIALSDTSAIGSPAMGDATARSTIDTVILDKWGRAFQVDLSGTATGAQVDYPLHGAVATQSVHRAAGNDSFSIGFTIDSRGQSGELPRIQQLRLSREDAQQARVLASRALFKLNPDLKAGFTFRESASGLVALMQGTDRPAFMVADNAAADSGMYFRADTALALRQQLGGWGITASAETGEVMTASAFRRASQQRGQRLAGDVSTFGLAFDRRFGNLGTALGVTVMNEDATILGARFHEAFGTGGAQTLFVNTEANWKFADGWNMGLAARGGYTKPQRVGAVSQGSHVLSQAWSFDLQRTGVFGSRDSLAFRVSQPLRVESGNLSLNLPVSYDYATLTPTYGIQRLTLTPQGREIMGEIAWRGPLLGGYGSASMFYRNEPGHYQSLPSDQGVAFRWSRQF</sequence>
<evidence type="ECO:0000259" key="8">
    <source>
        <dbReference type="Pfam" id="PF00082"/>
    </source>
</evidence>
<accession>A0A1C7D759</accession>
<dbReference type="InterPro" id="IPR000209">
    <property type="entry name" value="Peptidase_S8/S53_dom"/>
</dbReference>
<name>A0A1C7D759_9SPHN</name>
<dbReference type="InterPro" id="IPR036852">
    <property type="entry name" value="Peptidase_S8/S53_dom_sf"/>
</dbReference>
<dbReference type="InterPro" id="IPR015500">
    <property type="entry name" value="Peptidase_S8_subtilisin-rel"/>
</dbReference>
<dbReference type="Gene3D" id="3.40.50.200">
    <property type="entry name" value="Peptidase S8/S53 domain"/>
    <property type="match status" value="1"/>
</dbReference>
<evidence type="ECO:0000313" key="10">
    <source>
        <dbReference type="Proteomes" id="UP000092698"/>
    </source>
</evidence>
<keyword evidence="3" id="KW-0732">Signal</keyword>
<evidence type="ECO:0000256" key="2">
    <source>
        <dbReference type="ARBA" id="ARBA00022670"/>
    </source>
</evidence>
<keyword evidence="4 6" id="KW-0378">Hydrolase</keyword>
<organism evidence="9 10">
    <name type="scientific">Paraurantiacibacter namhicola</name>
    <dbReference type="NCBI Taxonomy" id="645517"/>
    <lineage>
        <taxon>Bacteria</taxon>
        <taxon>Pseudomonadati</taxon>
        <taxon>Pseudomonadota</taxon>
        <taxon>Alphaproteobacteria</taxon>
        <taxon>Sphingomonadales</taxon>
        <taxon>Erythrobacteraceae</taxon>
        <taxon>Paraurantiacibacter</taxon>
    </lineage>
</organism>
<evidence type="ECO:0000313" key="9">
    <source>
        <dbReference type="EMBL" id="ANU07288.1"/>
    </source>
</evidence>
<dbReference type="PROSITE" id="PS00138">
    <property type="entry name" value="SUBTILASE_SER"/>
    <property type="match status" value="1"/>
</dbReference>
<evidence type="ECO:0000256" key="4">
    <source>
        <dbReference type="ARBA" id="ARBA00022801"/>
    </source>
</evidence>
<dbReference type="STRING" id="645517.A6F65_00978"/>
<dbReference type="CDD" id="cd04848">
    <property type="entry name" value="Peptidases_S8_Autotransporter_serine_protease_like"/>
    <property type="match status" value="1"/>
</dbReference>
<evidence type="ECO:0000256" key="3">
    <source>
        <dbReference type="ARBA" id="ARBA00022729"/>
    </source>
</evidence>
<keyword evidence="10" id="KW-1185">Reference proteome</keyword>
<reference evidence="9 10" key="1">
    <citation type="submission" date="2016-07" db="EMBL/GenBank/DDBJ databases">
        <title>Complete genome sequence of Altererythrobacter namhicola JCM 16345T, containing esterase-encoding genes.</title>
        <authorList>
            <person name="Cheng H."/>
            <person name="Wu Y.-H."/>
            <person name="Jian S.-L."/>
            <person name="Huo Y.-Y."/>
            <person name="Wang C.-S."/>
            <person name="Xu X.-W."/>
        </authorList>
    </citation>
    <scope>NUCLEOTIDE SEQUENCE [LARGE SCALE GENOMIC DNA]</scope>
    <source>
        <strain evidence="9 10">JCM 16345</strain>
    </source>
</reference>
<protein>
    <submittedName>
        <fullName evidence="9">Minor extracellular protease Epr</fullName>
        <ecNumber evidence="9">3.4.21.-</ecNumber>
    </submittedName>
</protein>
<dbReference type="SUPFAM" id="SSF52743">
    <property type="entry name" value="Subtilisin-like"/>
    <property type="match status" value="1"/>
</dbReference>
<dbReference type="InterPro" id="IPR023827">
    <property type="entry name" value="Peptidase_S8_Asp-AS"/>
</dbReference>
<dbReference type="InterPro" id="IPR050131">
    <property type="entry name" value="Peptidase_S8_subtilisin-like"/>
</dbReference>
<evidence type="ECO:0000256" key="7">
    <source>
        <dbReference type="RuleBase" id="RU003355"/>
    </source>
</evidence>
<dbReference type="InterPro" id="IPR034061">
    <property type="entry name" value="Peptidases_S8_Autotransporter"/>
</dbReference>
<dbReference type="PANTHER" id="PTHR43806:SF11">
    <property type="entry name" value="CEREVISIN-RELATED"/>
    <property type="match status" value="1"/>
</dbReference>
<dbReference type="PATRIC" id="fig|645517.4.peg.973"/>